<evidence type="ECO:0000313" key="3">
    <source>
        <dbReference type="EMBL" id="MBM2623067.1"/>
    </source>
</evidence>
<gene>
    <name evidence="3" type="ORF">JIG36_46965</name>
</gene>
<dbReference type="InterPro" id="IPR002347">
    <property type="entry name" value="SDR_fam"/>
</dbReference>
<comment type="similarity">
    <text evidence="1">Belongs to the short-chain dehydrogenases/reductases (SDR) family.</text>
</comment>
<dbReference type="PANTHER" id="PTHR24320:SF148">
    <property type="entry name" value="NAD(P)-BINDING ROSSMANN-FOLD SUPERFAMILY PROTEIN"/>
    <property type="match status" value="1"/>
</dbReference>
<evidence type="ECO:0000256" key="2">
    <source>
        <dbReference type="ARBA" id="ARBA00023002"/>
    </source>
</evidence>
<dbReference type="InterPro" id="IPR020904">
    <property type="entry name" value="Sc_DH/Rdtase_CS"/>
</dbReference>
<dbReference type="EMBL" id="JAENHP010000031">
    <property type="protein sequence ID" value="MBM2623067.1"/>
    <property type="molecule type" value="Genomic_DNA"/>
</dbReference>
<dbReference type="PROSITE" id="PS00061">
    <property type="entry name" value="ADH_SHORT"/>
    <property type="match status" value="1"/>
</dbReference>
<dbReference type="SUPFAM" id="SSF51735">
    <property type="entry name" value="NAD(P)-binding Rossmann-fold domains"/>
    <property type="match status" value="1"/>
</dbReference>
<evidence type="ECO:0000256" key="1">
    <source>
        <dbReference type="ARBA" id="ARBA00006484"/>
    </source>
</evidence>
<protein>
    <submittedName>
        <fullName evidence="3">SDR family NAD(P)-dependent oxidoreductase</fullName>
    </submittedName>
</protein>
<comment type="caution">
    <text evidence="3">The sequence shown here is derived from an EMBL/GenBank/DDBJ whole genome shotgun (WGS) entry which is preliminary data.</text>
</comment>
<organism evidence="3 4">
    <name type="scientific">Paractinoplanes ovalisporus</name>
    <dbReference type="NCBI Taxonomy" id="2810368"/>
    <lineage>
        <taxon>Bacteria</taxon>
        <taxon>Bacillati</taxon>
        <taxon>Actinomycetota</taxon>
        <taxon>Actinomycetes</taxon>
        <taxon>Micromonosporales</taxon>
        <taxon>Micromonosporaceae</taxon>
        <taxon>Paractinoplanes</taxon>
    </lineage>
</organism>
<dbReference type="Proteomes" id="UP000632138">
    <property type="component" value="Unassembled WGS sequence"/>
</dbReference>
<accession>A0ABS2AT95</accession>
<dbReference type="PANTHER" id="PTHR24320">
    <property type="entry name" value="RETINOL DEHYDROGENASE"/>
    <property type="match status" value="1"/>
</dbReference>
<keyword evidence="2" id="KW-0560">Oxidoreductase</keyword>
<dbReference type="Gene3D" id="3.40.50.720">
    <property type="entry name" value="NAD(P)-binding Rossmann-like Domain"/>
    <property type="match status" value="1"/>
</dbReference>
<dbReference type="InterPro" id="IPR036291">
    <property type="entry name" value="NAD(P)-bd_dom_sf"/>
</dbReference>
<dbReference type="Pfam" id="PF00106">
    <property type="entry name" value="adh_short"/>
    <property type="match status" value="1"/>
</dbReference>
<evidence type="ECO:0000313" key="4">
    <source>
        <dbReference type="Proteomes" id="UP000632138"/>
    </source>
</evidence>
<sequence>MNGASRGIGLHAAQRMLDRDPALQLIVIARGDQPALPRTTVIPGDLTSLDSVRKVAAQITEPLDGYVGNAGVQMTTATTATVDGYETTFAVNVLAHFLLLRLVPLTDRARVVITGSDAHFGDFRHNLGLVPAPAWTTTERLARTDPGRKGREAYATSKLGVLYLVHALARRGVEAYTWNPAFTPGTGLVRADRIGNVLFRRVFPLIPGVNTPARAGDQLAAAAIGPRPGPSGSYIDRAAVMRSSDESYDEAREEELWAAAERLTALGLPRMGA</sequence>
<keyword evidence="4" id="KW-1185">Reference proteome</keyword>
<proteinExistence type="inferred from homology"/>
<name>A0ABS2AT95_9ACTN</name>
<reference evidence="3 4" key="1">
    <citation type="submission" date="2021-01" db="EMBL/GenBank/DDBJ databases">
        <title>Actinoplanes sp. nov. LDG1-06 isolated from lichen.</title>
        <authorList>
            <person name="Saeng-In P."/>
            <person name="Phongsopitanun W."/>
            <person name="Kanchanasin P."/>
            <person name="Yuki M."/>
            <person name="Kudo T."/>
            <person name="Ohkuma M."/>
            <person name="Tanasupawat S."/>
        </authorList>
    </citation>
    <scope>NUCLEOTIDE SEQUENCE [LARGE SCALE GENOMIC DNA]</scope>
    <source>
        <strain evidence="3 4">LDG1-06</strain>
    </source>
</reference>